<evidence type="ECO:0000256" key="2">
    <source>
        <dbReference type="SAM" id="SignalP"/>
    </source>
</evidence>
<evidence type="ECO:0000256" key="1">
    <source>
        <dbReference type="SAM" id="MobiDB-lite"/>
    </source>
</evidence>
<organism evidence="3">
    <name type="scientific">uncultured Cytophagales bacterium</name>
    <dbReference type="NCBI Taxonomy" id="158755"/>
    <lineage>
        <taxon>Bacteria</taxon>
        <taxon>Pseudomonadati</taxon>
        <taxon>Bacteroidota</taxon>
        <taxon>Sphingobacteriia</taxon>
        <taxon>Sphingobacteriales</taxon>
        <taxon>environmental samples</taxon>
    </lineage>
</organism>
<sequence>MIFLTASLTASAMVMYMYNTASAALLEGGGSGHEDASGEEPGEAAPANSTKPAGQRGGLQESAIQRDQDPDMHSAAKVKEPTATDESKTGNVD</sequence>
<proteinExistence type="predicted"/>
<feature type="region of interest" description="Disordered" evidence="1">
    <location>
        <begin position="26"/>
        <end position="93"/>
    </location>
</feature>
<evidence type="ECO:0000313" key="3">
    <source>
        <dbReference type="EMBL" id="CAA9222614.1"/>
    </source>
</evidence>
<feature type="compositionally biased region" description="Basic and acidic residues" evidence="1">
    <location>
        <begin position="64"/>
        <end position="93"/>
    </location>
</feature>
<keyword evidence="2" id="KW-0732">Signal</keyword>
<protein>
    <submittedName>
        <fullName evidence="3">Uncharacterized protein</fullName>
    </submittedName>
</protein>
<reference evidence="3" key="1">
    <citation type="submission" date="2020-02" db="EMBL/GenBank/DDBJ databases">
        <authorList>
            <person name="Meier V. D."/>
        </authorList>
    </citation>
    <scope>NUCLEOTIDE SEQUENCE</scope>
    <source>
        <strain evidence="3">AVDCRST_MAG56</strain>
    </source>
</reference>
<dbReference type="AlphaFoldDB" id="A0A6J4HF20"/>
<feature type="signal peptide" evidence="2">
    <location>
        <begin position="1"/>
        <end position="23"/>
    </location>
</feature>
<name>A0A6J4HF20_9SPHI</name>
<dbReference type="EMBL" id="CADCTQ010000048">
    <property type="protein sequence ID" value="CAA9222614.1"/>
    <property type="molecule type" value="Genomic_DNA"/>
</dbReference>
<gene>
    <name evidence="3" type="ORF">AVDCRST_MAG56-488</name>
</gene>
<feature type="chain" id="PRO_5027112656" evidence="2">
    <location>
        <begin position="24"/>
        <end position="93"/>
    </location>
</feature>
<accession>A0A6J4HF20</accession>